<feature type="transmembrane region" description="Helical" evidence="1">
    <location>
        <begin position="52"/>
        <end position="72"/>
    </location>
</feature>
<evidence type="ECO:0000313" key="2">
    <source>
        <dbReference type="EMBL" id="ACJ71155.1"/>
    </source>
</evidence>
<dbReference type="GeneID" id="7441042"/>
<dbReference type="EMBL" id="FJ493499">
    <property type="protein sequence ID" value="ACJ71143.1"/>
    <property type="molecule type" value="Genomic_DNA"/>
</dbReference>
<geneLocation type="chloroplast" evidence="2"/>
<dbReference type="EMBL" id="FJ493499">
    <property type="protein sequence ID" value="ACJ71155.1"/>
    <property type="molecule type" value="Genomic_DNA"/>
</dbReference>
<keyword evidence="1" id="KW-1133">Transmembrane helix</keyword>
<sequence length="98" mass="11464">MTTNFRLIQLSFFKKLQERRVQFLFDILFLLIGFFFGSISPNLLSRFSSLSGLIGFVLLLFIESIGFLAVFLKKEKWILFFRRGFITAIVYDCFKVGS</sequence>
<dbReference type="RefSeq" id="YP_002600958.1">
    <property type="nucleotide sequence ID" value="NC_012099.1"/>
</dbReference>
<evidence type="ECO:0000256" key="1">
    <source>
        <dbReference type="SAM" id="Phobius"/>
    </source>
</evidence>
<organism evidence="2">
    <name type="scientific">Pyramimonas parkeae</name>
    <dbReference type="NCBI Taxonomy" id="36894"/>
    <lineage>
        <taxon>Eukaryota</taxon>
        <taxon>Viridiplantae</taxon>
        <taxon>Chlorophyta</taxon>
        <taxon>Pyramimonadophyceae</taxon>
        <taxon>Pyramimonadales</taxon>
        <taxon>Pyramimonadaceae</taxon>
        <taxon>Pyramimonas</taxon>
        <taxon>Pyramimonas subgen. Trichocystis</taxon>
    </lineage>
</organism>
<accession>C0JX60</accession>
<dbReference type="RefSeq" id="YP_002600972.1">
    <property type="nucleotide sequence ID" value="NC_012099.1"/>
</dbReference>
<keyword evidence="2" id="KW-0150">Chloroplast</keyword>
<protein>
    <submittedName>
        <fullName evidence="2">Hypothetical chloroplast RF20</fullName>
    </submittedName>
</protein>
<dbReference type="GeneID" id="7440970"/>
<keyword evidence="2" id="KW-0934">Plastid</keyword>
<feature type="transmembrane region" description="Helical" evidence="1">
    <location>
        <begin position="21"/>
        <end position="40"/>
    </location>
</feature>
<name>C0JX60_9CHLO</name>
<gene>
    <name evidence="2" type="primary">ycf20</name>
</gene>
<keyword evidence="1" id="KW-0812">Transmembrane</keyword>
<keyword evidence="1" id="KW-0472">Membrane</keyword>
<proteinExistence type="predicted"/>
<dbReference type="AlphaFoldDB" id="C0JX60"/>
<reference evidence="2" key="1">
    <citation type="journal article" date="2009" name="Mol. Biol. Evol.">
        <title>The chloroplast genomes of the green algae Pyramimonas, Monomastix, and Pycnococcus shed new light on the evolutionary history of prasinophytes and the origin of the secondary chloroplasts of euglenids.</title>
        <authorList>
            <person name="Turmel M."/>
            <person name="Gagnon M.C."/>
            <person name="O'Kelly C.J."/>
            <person name="Otis C."/>
            <person name="Lemieux C."/>
        </authorList>
    </citation>
    <scope>NUCLEOTIDE SEQUENCE</scope>
    <source>
        <strain evidence="2">CCMP 726</strain>
    </source>
</reference>